<dbReference type="Pfam" id="PF13505">
    <property type="entry name" value="OMP_b-brl"/>
    <property type="match status" value="1"/>
</dbReference>
<dbReference type="InterPro" id="IPR027385">
    <property type="entry name" value="Beta-barrel_OMP"/>
</dbReference>
<dbReference type="InterPro" id="IPR011250">
    <property type="entry name" value="OMP/PagP_B-barrel"/>
</dbReference>
<keyword evidence="4" id="KW-1185">Reference proteome</keyword>
<evidence type="ECO:0000313" key="4">
    <source>
        <dbReference type="Proteomes" id="UP000031167"/>
    </source>
</evidence>
<name>A0A0B4DGQ3_9FLAO</name>
<dbReference type="Proteomes" id="UP000031167">
    <property type="component" value="Unassembled WGS sequence"/>
</dbReference>
<evidence type="ECO:0000313" key="3">
    <source>
        <dbReference type="EMBL" id="KIC63615.1"/>
    </source>
</evidence>
<evidence type="ECO:0000259" key="2">
    <source>
        <dbReference type="Pfam" id="PF13505"/>
    </source>
</evidence>
<feature type="domain" description="Outer membrane protein beta-barrel" evidence="2">
    <location>
        <begin position="92"/>
        <end position="272"/>
    </location>
</feature>
<dbReference type="EMBL" id="JWTA01000005">
    <property type="protein sequence ID" value="KIC63615.1"/>
    <property type="molecule type" value="Genomic_DNA"/>
</dbReference>
<dbReference type="AlphaFoldDB" id="A0A0B4DGQ3"/>
<comment type="caution">
    <text evidence="3">The sequence shown here is derived from an EMBL/GenBank/DDBJ whole genome shotgun (WGS) entry which is preliminary data.</text>
</comment>
<sequence length="297" mass="34941">MLLKKIFILFSLIIINFSLAQKKRKVDTVYVYEKVVVYDTVYIEKPIQIQSKNLVIPPLAVSEREIKDSYTENTNKQKNEKKIKRKLLHKFQYGIEAGIGLKDTDLAQEISGKKQQFGENIGIWGSKNFFSFPLSLILSANVYHWSSTFDLDANKEDTYLNGFYFTSDQQPLLFQRFNNKHFEYALQLKVAYEWKKFRPFAGILINKSIYKMQFLVPENNVLNKMEDFKTNQTNFGFSLGLQYRIFNRFLLSAEYQRVKMKNFSLKNSSFDFDIFKTNNTFAESKINFGIMYSISKP</sequence>
<dbReference type="SUPFAM" id="SSF56925">
    <property type="entry name" value="OMPA-like"/>
    <property type="match status" value="1"/>
</dbReference>
<protein>
    <recommendedName>
        <fullName evidence="2">Outer membrane protein beta-barrel domain-containing protein</fullName>
    </recommendedName>
</protein>
<evidence type="ECO:0000256" key="1">
    <source>
        <dbReference type="ARBA" id="ARBA00022729"/>
    </source>
</evidence>
<organism evidence="3 4">
    <name type="scientific">Chryseobacterium taiwanense</name>
    <dbReference type="NCBI Taxonomy" id="363331"/>
    <lineage>
        <taxon>Bacteria</taxon>
        <taxon>Pseudomonadati</taxon>
        <taxon>Bacteroidota</taxon>
        <taxon>Flavobacteriia</taxon>
        <taxon>Flavobacteriales</taxon>
        <taxon>Weeksellaceae</taxon>
        <taxon>Chryseobacterium group</taxon>
        <taxon>Chryseobacterium</taxon>
    </lineage>
</organism>
<proteinExistence type="predicted"/>
<keyword evidence="1" id="KW-0732">Signal</keyword>
<reference evidence="3 4" key="1">
    <citation type="submission" date="2014-12" db="EMBL/GenBank/DDBJ databases">
        <title>Genome sequencing of Chryseobacterium taiwanense TPW19.</title>
        <authorList>
            <person name="Tan P.W."/>
            <person name="Chan K.-G."/>
        </authorList>
    </citation>
    <scope>NUCLEOTIDE SEQUENCE [LARGE SCALE GENOMIC DNA]</scope>
    <source>
        <strain evidence="3 4">TPW19</strain>
    </source>
</reference>
<accession>A0A0B4DGQ3</accession>
<gene>
    <name evidence="3" type="ORF">RM51_08120</name>
</gene>